<dbReference type="PANTHER" id="PTHR16064:SF3">
    <property type="entry name" value="BTB_POZ DOMAIN-CONTAINING PROTEIN 7"/>
    <property type="match status" value="1"/>
</dbReference>
<dbReference type="Pfam" id="PF07707">
    <property type="entry name" value="BACK"/>
    <property type="match status" value="1"/>
</dbReference>
<dbReference type="Gene3D" id="1.25.40.420">
    <property type="match status" value="1"/>
</dbReference>
<dbReference type="PROSITE" id="PS50097">
    <property type="entry name" value="BTB"/>
    <property type="match status" value="1"/>
</dbReference>
<dbReference type="PANTHER" id="PTHR16064">
    <property type="entry name" value="BTB POZ DOMAIN CONTAINING 7"/>
    <property type="match status" value="1"/>
</dbReference>
<evidence type="ECO:0000259" key="2">
    <source>
        <dbReference type="PROSITE" id="PS50097"/>
    </source>
</evidence>
<reference evidence="3" key="1">
    <citation type="journal article" date="2010" name="Science">
        <title>Plasticity of animal genome architecture unmasked by rapid evolution of a pelagic tunicate.</title>
        <authorList>
            <person name="Denoeud F."/>
            <person name="Henriet S."/>
            <person name="Mungpakdee S."/>
            <person name="Aury J.M."/>
            <person name="Da Silva C."/>
            <person name="Brinkmann H."/>
            <person name="Mikhaleva J."/>
            <person name="Olsen L.C."/>
            <person name="Jubin C."/>
            <person name="Canestro C."/>
            <person name="Bouquet J.M."/>
            <person name="Danks G."/>
            <person name="Poulain J."/>
            <person name="Campsteijn C."/>
            <person name="Adamski M."/>
            <person name="Cross I."/>
            <person name="Yadetie F."/>
            <person name="Muffato M."/>
            <person name="Louis A."/>
            <person name="Butcher S."/>
            <person name="Tsagkogeorga G."/>
            <person name="Konrad A."/>
            <person name="Singh S."/>
            <person name="Jensen M.F."/>
            <person name="Cong E.H."/>
            <person name="Eikeseth-Otteraa H."/>
            <person name="Noel B."/>
            <person name="Anthouard V."/>
            <person name="Porcel B.M."/>
            <person name="Kachouri-Lafond R."/>
            <person name="Nishino A."/>
            <person name="Ugolini M."/>
            <person name="Chourrout P."/>
            <person name="Nishida H."/>
            <person name="Aasland R."/>
            <person name="Huzurbazar S."/>
            <person name="Westhof E."/>
            <person name="Delsuc F."/>
            <person name="Lehrach H."/>
            <person name="Reinhardt R."/>
            <person name="Weissenbach J."/>
            <person name="Roy S.W."/>
            <person name="Artiguenave F."/>
            <person name="Postlethwait J.H."/>
            <person name="Manak J.R."/>
            <person name="Thompson E.M."/>
            <person name="Jaillon O."/>
            <person name="Du Pasquier L."/>
            <person name="Boudinot P."/>
            <person name="Liberles D.A."/>
            <person name="Volff J.N."/>
            <person name="Philippe H."/>
            <person name="Lenhard B."/>
            <person name="Roest Crollius H."/>
            <person name="Wincker P."/>
            <person name="Chourrout D."/>
        </authorList>
    </citation>
    <scope>NUCLEOTIDE SEQUENCE [LARGE SCALE GENOMIC DNA]</scope>
</reference>
<feature type="compositionally biased region" description="Polar residues" evidence="1">
    <location>
        <begin position="669"/>
        <end position="687"/>
    </location>
</feature>
<dbReference type="InterPro" id="IPR042345">
    <property type="entry name" value="Btbd7"/>
</dbReference>
<dbReference type="SUPFAM" id="SSF54695">
    <property type="entry name" value="POZ domain"/>
    <property type="match status" value="1"/>
</dbReference>
<evidence type="ECO:0000313" key="4">
    <source>
        <dbReference type="Proteomes" id="UP000001307"/>
    </source>
</evidence>
<dbReference type="InterPro" id="IPR000210">
    <property type="entry name" value="BTB/POZ_dom"/>
</dbReference>
<dbReference type="InterPro" id="IPR011333">
    <property type="entry name" value="SKP1/BTB/POZ_sf"/>
</dbReference>
<organism evidence="3">
    <name type="scientific">Oikopleura dioica</name>
    <name type="common">Tunicate</name>
    <dbReference type="NCBI Taxonomy" id="34765"/>
    <lineage>
        <taxon>Eukaryota</taxon>
        <taxon>Metazoa</taxon>
        <taxon>Chordata</taxon>
        <taxon>Tunicata</taxon>
        <taxon>Appendicularia</taxon>
        <taxon>Copelata</taxon>
        <taxon>Oikopleuridae</taxon>
        <taxon>Oikopleura</taxon>
    </lineage>
</organism>
<dbReference type="EMBL" id="FN653018">
    <property type="protein sequence ID" value="CBY22206.1"/>
    <property type="molecule type" value="Genomic_DNA"/>
</dbReference>
<accession>E4WXW2</accession>
<feature type="domain" description="BTB" evidence="2">
    <location>
        <begin position="234"/>
        <end position="292"/>
    </location>
</feature>
<dbReference type="Pfam" id="PF00651">
    <property type="entry name" value="BTB"/>
    <property type="match status" value="1"/>
</dbReference>
<evidence type="ECO:0000256" key="1">
    <source>
        <dbReference type="SAM" id="MobiDB-lite"/>
    </source>
</evidence>
<dbReference type="AlphaFoldDB" id="E4WXW2"/>
<dbReference type="Proteomes" id="UP000001307">
    <property type="component" value="Unassembled WGS sequence"/>
</dbReference>
<protein>
    <recommendedName>
        <fullName evidence="2">BTB domain-containing protein</fullName>
    </recommendedName>
</protein>
<sequence length="767" mass="87428">MVKTRNRPESRSKRERVSERVTDIIATTRKWLFPDGVSLKHIRDVAHRLPRERQKHFIHKFSSMERLRSFCMLADNARASSTTLSEDILKTIIQVNGEIKLSRHILFILHQRLPSLRHRITELKKENSYNLLNCLLKFPESCEKDLEQEYLRLLLTGKCKSKQWKAEVENLMRKASNLYIPNSFKTDMKILFDTGKTYDAIVIPSDSVGTMVIPLSIHPEEIETLSTISYRKNVHRLILSSRSSFFRKLFDRRTDCPLGHISLVVLDSSIIPSHLLKIVLSFFYTNELPSLDMDSSESSCDLASDCELANLSISIRRAVALFGVGKILQLTSLMQAAEDKIVFELSYTTVLPLLQWAERDHGSSYISRNCMAFIRENFHHLSQTGILTGLTTEELIKLLQDDYLQAHELDVLRAALRWAENVAREKEPDIIKKRKREPSNDLIRNALAPLLPYIRLEYILPANCPDLAKVFQSGLIRNPPTAIDGSTTIGRGWDYGDSRSPRFYKPYVEIFLELNANEWSEETYHGNETVPRAKAGLEPQIIQNCAADEMLEQSLILPSETTCCQVMKRLHSLQQKYQPIIPRHMHFLRLTALREHSLPEGLITVLRDPCQYYPGSKNIKHHYALVQRYRYYKKLNDNVSSSLTSPPTASASSRPSSGIHQPPDILGSASRTSTLTHSRSPQKPSASTLVRLMQSPVRRIRQNFRTLTTNSDRNQNHQTTIDYIPSLSKGSKVKTAGGSTTLPDIATTSRGIENLTYRTSSSNSSTE</sequence>
<proteinExistence type="predicted"/>
<dbReference type="InterPro" id="IPR011705">
    <property type="entry name" value="BACK"/>
</dbReference>
<gene>
    <name evidence="3" type="ORF">GSOID_T00011757001</name>
</gene>
<feature type="compositionally biased region" description="Low complexity" evidence="1">
    <location>
        <begin position="640"/>
        <end position="657"/>
    </location>
</feature>
<dbReference type="InParanoid" id="E4WXW2"/>
<keyword evidence="4" id="KW-1185">Reference proteome</keyword>
<dbReference type="GO" id="GO:0061138">
    <property type="term" value="P:morphogenesis of a branching epithelium"/>
    <property type="evidence" value="ECO:0007669"/>
    <property type="project" value="InterPro"/>
</dbReference>
<name>E4WXW2_OIKDI</name>
<dbReference type="SMART" id="SM00875">
    <property type="entry name" value="BACK"/>
    <property type="match status" value="1"/>
</dbReference>
<feature type="region of interest" description="Disordered" evidence="1">
    <location>
        <begin position="640"/>
        <end position="687"/>
    </location>
</feature>
<evidence type="ECO:0000313" key="3">
    <source>
        <dbReference type="EMBL" id="CBY22206.1"/>
    </source>
</evidence>
<dbReference type="OrthoDB" id="2347980at2759"/>
<dbReference type="Gene3D" id="3.30.710.10">
    <property type="entry name" value="Potassium Channel Kv1.1, Chain A"/>
    <property type="match status" value="1"/>
</dbReference>